<dbReference type="AlphaFoldDB" id="A0A1C3KG72"/>
<feature type="region of interest" description="Disordered" evidence="1">
    <location>
        <begin position="164"/>
        <end position="188"/>
    </location>
</feature>
<evidence type="ECO:0000256" key="1">
    <source>
        <dbReference type="SAM" id="MobiDB-lite"/>
    </source>
</evidence>
<proteinExistence type="predicted"/>
<protein>
    <submittedName>
        <fullName evidence="2">Plasmodium vivax Vir protein, putative</fullName>
    </submittedName>
</protein>
<accession>A0A1C3KG72</accession>
<feature type="compositionally biased region" description="Basic and acidic residues" evidence="1">
    <location>
        <begin position="179"/>
        <end position="188"/>
    </location>
</feature>
<evidence type="ECO:0000313" key="2">
    <source>
        <dbReference type="EMBL" id="SBT72663.1"/>
    </source>
</evidence>
<dbReference type="InterPro" id="IPR008780">
    <property type="entry name" value="Plasmodium_Vir"/>
</dbReference>
<dbReference type="VEuPathDB" id="PlasmoDB:POWCR01_000044800"/>
<evidence type="ECO:0000313" key="3">
    <source>
        <dbReference type="Proteomes" id="UP000243200"/>
    </source>
</evidence>
<dbReference type="EMBL" id="FLRJ01000104">
    <property type="protein sequence ID" value="SBT72663.1"/>
    <property type="molecule type" value="Genomic_DNA"/>
</dbReference>
<dbReference type="OrthoDB" id="7250310at2759"/>
<reference evidence="2 3" key="1">
    <citation type="submission" date="2016-06" db="EMBL/GenBank/DDBJ databases">
        <authorList>
            <consortium name="Pathogen Informatics"/>
        </authorList>
    </citation>
    <scope>NUCLEOTIDE SEQUENCE [LARGE SCALE GENOMIC DNA]</scope>
</reference>
<organism evidence="2 3">
    <name type="scientific">Plasmodium ovale</name>
    <name type="common">malaria parasite P. ovale</name>
    <dbReference type="NCBI Taxonomy" id="36330"/>
    <lineage>
        <taxon>Eukaryota</taxon>
        <taxon>Sar</taxon>
        <taxon>Alveolata</taxon>
        <taxon>Apicomplexa</taxon>
        <taxon>Aconoidasida</taxon>
        <taxon>Haemosporida</taxon>
        <taxon>Plasmodiidae</taxon>
        <taxon>Plasmodium</taxon>
        <taxon>Plasmodium (Plasmodium)</taxon>
    </lineage>
</organism>
<gene>
    <name evidence="2" type="primary">PowCR01_000044800</name>
    <name evidence="2" type="ORF">POWCR01_000044800</name>
</gene>
<dbReference type="Pfam" id="PF05795">
    <property type="entry name" value="Plasmodium_Vir"/>
    <property type="match status" value="1"/>
</dbReference>
<dbReference type="Proteomes" id="UP000243200">
    <property type="component" value="Unassembled WGS sequence"/>
</dbReference>
<name>A0A1C3KG72_PLAOA</name>
<sequence length="188" mass="22316">MLLRIISNETLNIKALNDGNSKYDVSLILNYWIYDELAGIYYSNKFEEISISFSSFQHLWGRFTYNPINESYHQKCKPDLSIINHNNWNKRKELYYYYVDYQTFYGIASTILSKYDSPEFYKNYEYYNPNKVLHKLLCRDDMVAKTATFLSDEKPRAVQHTLRERQKSGAHAHGPGVRDIAERTHRAE</sequence>